<evidence type="ECO:0000313" key="2">
    <source>
        <dbReference type="Proteomes" id="UP001153332"/>
    </source>
</evidence>
<keyword evidence="2" id="KW-1185">Reference proteome</keyword>
<organism evidence="1 2">
    <name type="scientific">Lasiodiplodia mahajangana</name>
    <dbReference type="NCBI Taxonomy" id="1108764"/>
    <lineage>
        <taxon>Eukaryota</taxon>
        <taxon>Fungi</taxon>
        <taxon>Dikarya</taxon>
        <taxon>Ascomycota</taxon>
        <taxon>Pezizomycotina</taxon>
        <taxon>Dothideomycetes</taxon>
        <taxon>Dothideomycetes incertae sedis</taxon>
        <taxon>Botryosphaeriales</taxon>
        <taxon>Botryosphaeriaceae</taxon>
        <taxon>Lasiodiplodia</taxon>
    </lineage>
</organism>
<reference evidence="1" key="1">
    <citation type="submission" date="2022-12" db="EMBL/GenBank/DDBJ databases">
        <title>Genome Sequence of Lasiodiplodia mahajangana.</title>
        <authorList>
            <person name="Buettner E."/>
        </authorList>
    </citation>
    <scope>NUCLEOTIDE SEQUENCE</scope>
    <source>
        <strain evidence="1">VT137</strain>
    </source>
</reference>
<accession>A0ACC2JUL0</accession>
<dbReference type="Proteomes" id="UP001153332">
    <property type="component" value="Unassembled WGS sequence"/>
</dbReference>
<proteinExistence type="predicted"/>
<evidence type="ECO:0000313" key="1">
    <source>
        <dbReference type="EMBL" id="KAJ8131210.1"/>
    </source>
</evidence>
<dbReference type="EMBL" id="JAPUUL010000336">
    <property type="protein sequence ID" value="KAJ8131210.1"/>
    <property type="molecule type" value="Genomic_DNA"/>
</dbReference>
<comment type="caution">
    <text evidence="1">The sequence shown here is derived from an EMBL/GenBank/DDBJ whole genome shotgun (WGS) entry which is preliminary data.</text>
</comment>
<name>A0ACC2JUL0_9PEZI</name>
<sequence>MPYQLEEVTNPEDFGEILVMFHAAFEEPYNPLHKWFMPVHATVEAMIEATKQKTVTNWKQYDTIRWFKATGTETGKIVGAAEWEIRERIENSGGTQKPIEARWHLEGSGEKVFAGKLVTSLKGFMKERMTRPHVELEQLAVAQEHRRKGVATLLMNWGKQGAGGLGIESCVESVPSAVRIYEKLGYGSVDSLLNMG</sequence>
<gene>
    <name evidence="1" type="ORF">O1611_g2414</name>
</gene>
<protein>
    <submittedName>
        <fullName evidence="1">Uncharacterized protein</fullName>
    </submittedName>
</protein>